<evidence type="ECO:0000256" key="3">
    <source>
        <dbReference type="ARBA" id="ARBA00022741"/>
    </source>
</evidence>
<dbReference type="Proteomes" id="UP000015241">
    <property type="component" value="Unassembled WGS sequence"/>
</dbReference>
<dbReference type="GO" id="GO:0016020">
    <property type="term" value="C:membrane"/>
    <property type="evidence" value="ECO:0007669"/>
    <property type="project" value="UniProtKB-SubCell"/>
</dbReference>
<protein>
    <recommendedName>
        <fullName evidence="7">ABC transporter domain-containing protein</fullName>
    </recommendedName>
</protein>
<dbReference type="PANTHER" id="PTHR24223:SF456">
    <property type="entry name" value="MULTIDRUG RESISTANCE-ASSOCIATED PROTEIN LETHAL(2)03659"/>
    <property type="match status" value="1"/>
</dbReference>
<evidence type="ECO:0008006" key="7">
    <source>
        <dbReference type="Google" id="ProtNLM"/>
    </source>
</evidence>
<evidence type="ECO:0000313" key="6">
    <source>
        <dbReference type="Proteomes" id="UP000015241"/>
    </source>
</evidence>
<dbReference type="PANTHER" id="PTHR24223">
    <property type="entry name" value="ATP-BINDING CASSETTE SUB-FAMILY C"/>
    <property type="match status" value="1"/>
</dbReference>
<keyword evidence="3" id="KW-0547">Nucleotide-binding</keyword>
<evidence type="ECO:0000313" key="5">
    <source>
        <dbReference type="EMBL" id="EPT04814.1"/>
    </source>
</evidence>
<dbReference type="eggNOG" id="KOG0054">
    <property type="taxonomic scope" value="Eukaryota"/>
</dbReference>
<keyword evidence="6" id="KW-1185">Reference proteome</keyword>
<gene>
    <name evidence="5" type="ORF">FOMPIDRAFT_39674</name>
</gene>
<dbReference type="GO" id="GO:0042626">
    <property type="term" value="F:ATPase-coupled transmembrane transporter activity"/>
    <property type="evidence" value="ECO:0007669"/>
    <property type="project" value="TreeGrafter"/>
</dbReference>
<dbReference type="EMBL" id="KE504125">
    <property type="protein sequence ID" value="EPT04814.1"/>
    <property type="molecule type" value="Genomic_DNA"/>
</dbReference>
<sequence length="178" mass="20022">MLALCRALATNSRIIVADEATSNIDLAMDAKLQQTIRTEFAYATLLCIAHRLHTIGELYYDRVLLMDAGRVAEFDTPLNLFDKEDSIFRSLCNQAGLSSCASGRMCRERRPLLRTCLDTHDSDLVRRSLATPKVLRGLVRYYHCAIRGSTHFPQRSLLEGTLLICSLITSDEFLPSHC</sequence>
<organism evidence="5 6">
    <name type="scientific">Fomitopsis schrenkii</name>
    <name type="common">Brown rot fungus</name>
    <dbReference type="NCBI Taxonomy" id="2126942"/>
    <lineage>
        <taxon>Eukaryota</taxon>
        <taxon>Fungi</taxon>
        <taxon>Dikarya</taxon>
        <taxon>Basidiomycota</taxon>
        <taxon>Agaricomycotina</taxon>
        <taxon>Agaricomycetes</taxon>
        <taxon>Polyporales</taxon>
        <taxon>Fomitopsis</taxon>
    </lineage>
</organism>
<keyword evidence="4" id="KW-0067">ATP-binding</keyword>
<evidence type="ECO:0000256" key="2">
    <source>
        <dbReference type="ARBA" id="ARBA00009726"/>
    </source>
</evidence>
<comment type="subcellular location">
    <subcellularLocation>
        <location evidence="1">Membrane</location>
        <topology evidence="1">Multi-pass membrane protein</topology>
    </subcellularLocation>
</comment>
<dbReference type="SUPFAM" id="SSF52540">
    <property type="entry name" value="P-loop containing nucleoside triphosphate hydrolases"/>
    <property type="match status" value="1"/>
</dbReference>
<evidence type="ECO:0000256" key="4">
    <source>
        <dbReference type="ARBA" id="ARBA00022840"/>
    </source>
</evidence>
<dbReference type="STRING" id="743788.S8EP85"/>
<comment type="similarity">
    <text evidence="2">Belongs to the ABC transporter superfamily. ABCC family. Conjugate transporter (TC 3.A.1.208) subfamily.</text>
</comment>
<dbReference type="OrthoDB" id="6500128at2759"/>
<dbReference type="HOGENOM" id="CLU_1510642_0_0_1"/>
<dbReference type="InParanoid" id="S8EP85"/>
<reference evidence="5 6" key="1">
    <citation type="journal article" date="2012" name="Science">
        <title>The Paleozoic origin of enzymatic lignin decomposition reconstructed from 31 fungal genomes.</title>
        <authorList>
            <person name="Floudas D."/>
            <person name="Binder M."/>
            <person name="Riley R."/>
            <person name="Barry K."/>
            <person name="Blanchette R.A."/>
            <person name="Henrissat B."/>
            <person name="Martinez A.T."/>
            <person name="Otillar R."/>
            <person name="Spatafora J.W."/>
            <person name="Yadav J.S."/>
            <person name="Aerts A."/>
            <person name="Benoit I."/>
            <person name="Boyd A."/>
            <person name="Carlson A."/>
            <person name="Copeland A."/>
            <person name="Coutinho P.M."/>
            <person name="de Vries R.P."/>
            <person name="Ferreira P."/>
            <person name="Findley K."/>
            <person name="Foster B."/>
            <person name="Gaskell J."/>
            <person name="Glotzer D."/>
            <person name="Gorecki P."/>
            <person name="Heitman J."/>
            <person name="Hesse C."/>
            <person name="Hori C."/>
            <person name="Igarashi K."/>
            <person name="Jurgens J.A."/>
            <person name="Kallen N."/>
            <person name="Kersten P."/>
            <person name="Kohler A."/>
            <person name="Kuees U."/>
            <person name="Kumar T.K.A."/>
            <person name="Kuo A."/>
            <person name="LaButti K."/>
            <person name="Larrondo L.F."/>
            <person name="Lindquist E."/>
            <person name="Ling A."/>
            <person name="Lombard V."/>
            <person name="Lucas S."/>
            <person name="Lundell T."/>
            <person name="Martin R."/>
            <person name="McLaughlin D.J."/>
            <person name="Morgenstern I."/>
            <person name="Morin E."/>
            <person name="Murat C."/>
            <person name="Nagy L.G."/>
            <person name="Nolan M."/>
            <person name="Ohm R.A."/>
            <person name="Patyshakuliyeva A."/>
            <person name="Rokas A."/>
            <person name="Ruiz-Duenas F.J."/>
            <person name="Sabat G."/>
            <person name="Salamov A."/>
            <person name="Samejima M."/>
            <person name="Schmutz J."/>
            <person name="Slot J.C."/>
            <person name="St John F."/>
            <person name="Stenlid J."/>
            <person name="Sun H."/>
            <person name="Sun S."/>
            <person name="Syed K."/>
            <person name="Tsang A."/>
            <person name="Wiebenga A."/>
            <person name="Young D."/>
            <person name="Pisabarro A."/>
            <person name="Eastwood D.C."/>
            <person name="Martin F."/>
            <person name="Cullen D."/>
            <person name="Grigoriev I.V."/>
            <person name="Hibbett D.S."/>
        </authorList>
    </citation>
    <scope>NUCLEOTIDE SEQUENCE</scope>
    <source>
        <strain evidence="6">FP-58527</strain>
    </source>
</reference>
<dbReference type="Gene3D" id="3.40.50.300">
    <property type="entry name" value="P-loop containing nucleotide triphosphate hydrolases"/>
    <property type="match status" value="1"/>
</dbReference>
<dbReference type="GO" id="GO:0005524">
    <property type="term" value="F:ATP binding"/>
    <property type="evidence" value="ECO:0007669"/>
    <property type="project" value="UniProtKB-KW"/>
</dbReference>
<dbReference type="AlphaFoldDB" id="S8EP85"/>
<proteinExistence type="inferred from homology"/>
<evidence type="ECO:0000256" key="1">
    <source>
        <dbReference type="ARBA" id="ARBA00004141"/>
    </source>
</evidence>
<dbReference type="InterPro" id="IPR050173">
    <property type="entry name" value="ABC_transporter_C-like"/>
</dbReference>
<accession>S8EP85</accession>
<name>S8EP85_FOMSC</name>
<dbReference type="InterPro" id="IPR027417">
    <property type="entry name" value="P-loop_NTPase"/>
</dbReference>